<dbReference type="InterPro" id="IPR004088">
    <property type="entry name" value="KH_dom_type_1"/>
</dbReference>
<dbReference type="GO" id="GO:0005737">
    <property type="term" value="C:cytoplasm"/>
    <property type="evidence" value="ECO:0007669"/>
    <property type="project" value="EnsemblFungi"/>
</dbReference>
<dbReference type="PROSITE" id="PS50084">
    <property type="entry name" value="KH_TYPE_1"/>
    <property type="match status" value="3"/>
</dbReference>
<evidence type="ECO:0000256" key="1">
    <source>
        <dbReference type="ARBA" id="ARBA00022737"/>
    </source>
</evidence>
<dbReference type="GO" id="GO:0003729">
    <property type="term" value="F:mRNA binding"/>
    <property type="evidence" value="ECO:0007669"/>
    <property type="project" value="EnsemblFungi"/>
</dbReference>
<feature type="compositionally biased region" description="Polar residues" evidence="4">
    <location>
        <begin position="153"/>
        <end position="168"/>
    </location>
</feature>
<dbReference type="Gene3D" id="3.30.1370.10">
    <property type="entry name" value="K Homology domain, type 1"/>
    <property type="match status" value="3"/>
</dbReference>
<dbReference type="Proteomes" id="UP000000689">
    <property type="component" value="Chromosome 9"/>
</dbReference>
<dbReference type="HOGENOM" id="CLU_022670_9_0_1"/>
<evidence type="ECO:0000256" key="2">
    <source>
        <dbReference type="ARBA" id="ARBA00022884"/>
    </source>
</evidence>
<feature type="region of interest" description="Disordered" evidence="4">
    <location>
        <begin position="48"/>
        <end position="74"/>
    </location>
</feature>
<feature type="region of interest" description="Disordered" evidence="4">
    <location>
        <begin position="153"/>
        <end position="174"/>
    </location>
</feature>
<reference evidence="6 7" key="1">
    <citation type="journal article" date="2011" name="Proc. Natl. Acad. Sci. U.S.A.">
        <title>Evolutionary erosion of yeast sex chromosomes by mating-type switching accidents.</title>
        <authorList>
            <person name="Gordon J.L."/>
            <person name="Armisen D."/>
            <person name="Proux-Wera E."/>
            <person name="Oheigeartaigh S.S."/>
            <person name="Byrne K.P."/>
            <person name="Wolfe K.H."/>
        </authorList>
    </citation>
    <scope>NUCLEOTIDE SEQUENCE [LARGE SCALE GENOMIC DNA]</scope>
    <source>
        <strain evidence="7">ATCC 10597 / BCRC 20456 / CBS 421 / NBRC 0211 / NRRL Y-12639</strain>
    </source>
</reference>
<feature type="compositionally biased region" description="Acidic residues" evidence="4">
    <location>
        <begin position="56"/>
        <end position="74"/>
    </location>
</feature>
<keyword evidence="1" id="KW-0677">Repeat</keyword>
<dbReference type="EMBL" id="HE580275">
    <property type="protein sequence ID" value="CCD26717.1"/>
    <property type="molecule type" value="Genomic_DNA"/>
</dbReference>
<dbReference type="CDD" id="cd00105">
    <property type="entry name" value="KH-I"/>
    <property type="match status" value="1"/>
</dbReference>
<dbReference type="GO" id="GO:0005634">
    <property type="term" value="C:nucleus"/>
    <property type="evidence" value="ECO:0007669"/>
    <property type="project" value="EnsemblFungi"/>
</dbReference>
<dbReference type="GeneID" id="11493650"/>
<evidence type="ECO:0000313" key="7">
    <source>
        <dbReference type="Proteomes" id="UP000000689"/>
    </source>
</evidence>
<dbReference type="InterPro" id="IPR036612">
    <property type="entry name" value="KH_dom_type_1_sf"/>
</dbReference>
<name>G0WG06_NAUDC</name>
<dbReference type="InterPro" id="IPR004087">
    <property type="entry name" value="KH_dom"/>
</dbReference>
<dbReference type="KEGG" id="ndi:NDAI_0I01480"/>
<proteinExistence type="predicted"/>
<dbReference type="eggNOG" id="KOG2190">
    <property type="taxonomic scope" value="Eukaryota"/>
</dbReference>
<evidence type="ECO:0000313" key="6">
    <source>
        <dbReference type="EMBL" id="CCD26717.1"/>
    </source>
</evidence>
<dbReference type="AlphaFoldDB" id="G0WG06"/>
<protein>
    <recommendedName>
        <fullName evidence="5">K Homology domain-containing protein</fullName>
    </recommendedName>
</protein>
<gene>
    <name evidence="6" type="primary">NDAI0I01480</name>
    <name evidence="6" type="ordered locus">NDAI_0I01480</name>
</gene>
<feature type="domain" description="K Homology" evidence="5">
    <location>
        <begin position="182"/>
        <end position="253"/>
    </location>
</feature>
<keyword evidence="2 3" id="KW-0694">RNA-binding</keyword>
<dbReference type="OrthoDB" id="1937934at2759"/>
<dbReference type="SMART" id="SM00322">
    <property type="entry name" value="KH"/>
    <property type="match status" value="3"/>
</dbReference>
<dbReference type="Pfam" id="PF00013">
    <property type="entry name" value="KH_1"/>
    <property type="match status" value="3"/>
</dbReference>
<evidence type="ECO:0000256" key="3">
    <source>
        <dbReference type="PROSITE-ProRule" id="PRU00117"/>
    </source>
</evidence>
<organism evidence="6 7">
    <name type="scientific">Naumovozyma dairenensis (strain ATCC 10597 / BCRC 20456 / CBS 421 / NBRC 0211 / NRRL Y-12639)</name>
    <name type="common">Saccharomyces dairenensis</name>
    <dbReference type="NCBI Taxonomy" id="1071378"/>
    <lineage>
        <taxon>Eukaryota</taxon>
        <taxon>Fungi</taxon>
        <taxon>Dikarya</taxon>
        <taxon>Ascomycota</taxon>
        <taxon>Saccharomycotina</taxon>
        <taxon>Saccharomycetes</taxon>
        <taxon>Saccharomycetales</taxon>
        <taxon>Saccharomycetaceae</taxon>
        <taxon>Naumovozyma</taxon>
    </lineage>
</organism>
<accession>G0WG06</accession>
<evidence type="ECO:0000259" key="5">
    <source>
        <dbReference type="SMART" id="SM00322"/>
    </source>
</evidence>
<evidence type="ECO:0000256" key="4">
    <source>
        <dbReference type="SAM" id="MobiDB-lite"/>
    </source>
</evidence>
<dbReference type="STRING" id="1071378.G0WG06"/>
<dbReference type="SUPFAM" id="SSF54791">
    <property type="entry name" value="Eukaryotic type KH-domain (KH-domain type I)"/>
    <property type="match status" value="3"/>
</dbReference>
<dbReference type="RefSeq" id="XP_003671960.1">
    <property type="nucleotide sequence ID" value="XM_003671912.1"/>
</dbReference>
<sequence length="459" mass="51011">MSTVTDEMVNETSNLLKRKKDEVVEEKLEAAIKRVALDDIAEIQKKELSVSHDEVSETTDQEEEEVTNYEDDSNKTDDDDLVFLRLLCTVKQASLIVGHRGETISRIKNETSTRINVSENIRGVPERVIYIKGSCENAAKACGQIARVISTTNDKSTTTASNDGTDNEPSSVVVDDDKPSKVLTTINLLLSHHLIGYIIGKHGLRLKEIEDLSAAKLSASRDQLVPSNDRILTVTGVPDAIHIATFYMGQTLLNCKEVSKKKRGIFYQPTPMYSALPNSSYNSSFGGQPQRFYQYHSNNKYNGYRTKRSGRQPVMMMSVESPIPIQQPLMTPVMYTTANAANATSFTPSFSIPHVRTVDNSFPNMSVPSSHLPSVKREIYIDENYVGNIIGKEGKHINSIKETTGCSIIIDDSVEGATERKLTIRGTGMGSQAAIMLISNKIELDRISTQRRNYIKHDI</sequence>
<dbReference type="GO" id="GO:0000723">
    <property type="term" value="P:telomere maintenance"/>
    <property type="evidence" value="ECO:0007669"/>
    <property type="project" value="EnsemblFungi"/>
</dbReference>
<feature type="domain" description="K Homology" evidence="5">
    <location>
        <begin position="373"/>
        <end position="443"/>
    </location>
</feature>
<feature type="domain" description="K Homology" evidence="5">
    <location>
        <begin position="80"/>
        <end position="150"/>
    </location>
</feature>
<dbReference type="PANTHER" id="PTHR10288">
    <property type="entry name" value="KH DOMAIN CONTAINING RNA BINDING PROTEIN"/>
    <property type="match status" value="1"/>
</dbReference>
<keyword evidence="7" id="KW-1185">Reference proteome</keyword>
<dbReference type="OMA" id="SHHLIGY"/>